<dbReference type="EMBL" id="JAEUBF010001347">
    <property type="protein sequence ID" value="KAH3669129.1"/>
    <property type="molecule type" value="Genomic_DNA"/>
</dbReference>
<proteinExistence type="inferred from homology"/>
<sequence>MADNHHATINIESDIKLLQDSPTQKQINQAITNYNALKTKSITTQLKFLNTLIKYILPVYKKLSKVSQLMIKRCFLSVNAINNLLNQIKITNLEIYRLFLKDLLLMNDSLSTLIENSNSKRFETDQIGILVFGSKILNSFGKDLDVKDYLNILVHQLLNCYIQNINVPNEFILKYLSLHPIESSITFFNFFLKKDNLDYLKKIFNSMNSLQKREFLLKFFIPFVLGKYLNLKNFDSYIKIFHQLNIKEIEFQLIKYSAESSNLLLKQFVSILIDEKVQHLEKLLNIWGNDSYTSSIEIPVQQLFTFQLISLSKILSKEEKSKISRDEWFLNGISKKLELNDAKLRNLLMILAKEISNGEVKYEIDDETKADPIYNITKLNVGLTDIIDFDSLISSNDDTGIVTIPKKETIVDSDDDEEYSENEESDPVFLKDLISRFQANNITSITNLLSITINLVRQKSSFEFEIEYYSPELVSVLVGLINKFDENNFEQIKINAIVSVLVTYPKSINTVLDVLFTGDCSLQQRMIILSSISLAARELSGEEDDFVSKPKFAFPTKELPNSFEKLEITGPKIEELPSDNLSQGQVIRKSSRLTKPLKKTKINKFSKIAHQWFYPLANAYRQGIQLGSNSEIFIKHYVQTLKLITLASYPRIGFEDMVTVYEEIEQDSGIIIE</sequence>
<reference evidence="3" key="2">
    <citation type="submission" date="2021-01" db="EMBL/GenBank/DDBJ databases">
        <authorList>
            <person name="Schikora-Tamarit M.A."/>
        </authorList>
    </citation>
    <scope>NUCLEOTIDE SEQUENCE</scope>
    <source>
        <strain evidence="3">CBS6341</strain>
    </source>
</reference>
<dbReference type="PANTHER" id="PTHR15830">
    <property type="entry name" value="TELOMERE LENGTH REGULATION PROTEIN TEL2 FAMILY MEMBER"/>
    <property type="match status" value="1"/>
</dbReference>
<evidence type="ECO:0000259" key="2">
    <source>
        <dbReference type="Pfam" id="PF10193"/>
    </source>
</evidence>
<evidence type="ECO:0000313" key="3">
    <source>
        <dbReference type="EMBL" id="KAH3669129.1"/>
    </source>
</evidence>
<dbReference type="AlphaFoldDB" id="A0A9P8PCV2"/>
<dbReference type="InterPro" id="IPR051970">
    <property type="entry name" value="TEL2_Regulation"/>
</dbReference>
<dbReference type="Pfam" id="PF10193">
    <property type="entry name" value="Telomere_reg-2"/>
    <property type="match status" value="1"/>
</dbReference>
<dbReference type="GO" id="GO:0051083">
    <property type="term" value="P:'de novo' cotranslational protein folding"/>
    <property type="evidence" value="ECO:0007669"/>
    <property type="project" value="TreeGrafter"/>
</dbReference>
<comment type="similarity">
    <text evidence="1">Belongs to the TEL2 family.</text>
</comment>
<organism evidence="3 4">
    <name type="scientific">Wickerhamomyces mucosus</name>
    <dbReference type="NCBI Taxonomy" id="1378264"/>
    <lineage>
        <taxon>Eukaryota</taxon>
        <taxon>Fungi</taxon>
        <taxon>Dikarya</taxon>
        <taxon>Ascomycota</taxon>
        <taxon>Saccharomycotina</taxon>
        <taxon>Saccharomycetes</taxon>
        <taxon>Phaffomycetales</taxon>
        <taxon>Wickerhamomycetaceae</taxon>
        <taxon>Wickerhamomyces</taxon>
    </lineage>
</organism>
<protein>
    <recommendedName>
        <fullName evidence="2">Telomere length regulation protein conserved domain-containing protein</fullName>
    </recommendedName>
</protein>
<dbReference type="PANTHER" id="PTHR15830:SF10">
    <property type="entry name" value="TELOMERE LENGTH REGULATION PROTEIN TEL2 HOMOLOG"/>
    <property type="match status" value="1"/>
</dbReference>
<gene>
    <name evidence="3" type="ORF">WICMUC_005093</name>
</gene>
<reference evidence="3" key="1">
    <citation type="journal article" date="2021" name="Open Biol.">
        <title>Shared evolutionary footprints suggest mitochondrial oxidative damage underlies multiple complex I losses in fungi.</title>
        <authorList>
            <person name="Schikora-Tamarit M.A."/>
            <person name="Marcet-Houben M."/>
            <person name="Nosek J."/>
            <person name="Gabaldon T."/>
        </authorList>
    </citation>
    <scope>NUCLEOTIDE SEQUENCE</scope>
    <source>
        <strain evidence="3">CBS6341</strain>
    </source>
</reference>
<dbReference type="GO" id="GO:0005829">
    <property type="term" value="C:cytosol"/>
    <property type="evidence" value="ECO:0007669"/>
    <property type="project" value="TreeGrafter"/>
</dbReference>
<dbReference type="Gene3D" id="1.25.40.720">
    <property type="entry name" value="Telomere length regulation protein 2, C-terminal domain"/>
    <property type="match status" value="2"/>
</dbReference>
<evidence type="ECO:0000256" key="1">
    <source>
        <dbReference type="ARBA" id="ARBA00006133"/>
    </source>
</evidence>
<evidence type="ECO:0000313" key="4">
    <source>
        <dbReference type="Proteomes" id="UP000769528"/>
    </source>
</evidence>
<dbReference type="InterPro" id="IPR019337">
    <property type="entry name" value="Telomere_length_regulation_dom"/>
</dbReference>
<dbReference type="GO" id="GO:0051879">
    <property type="term" value="F:Hsp90 protein binding"/>
    <property type="evidence" value="ECO:0007669"/>
    <property type="project" value="TreeGrafter"/>
</dbReference>
<dbReference type="GO" id="GO:0042162">
    <property type="term" value="F:telomeric DNA binding"/>
    <property type="evidence" value="ECO:0007669"/>
    <property type="project" value="TreeGrafter"/>
</dbReference>
<dbReference type="OrthoDB" id="10258062at2759"/>
<dbReference type="InterPro" id="IPR038528">
    <property type="entry name" value="TEL2_C_sf"/>
</dbReference>
<dbReference type="Proteomes" id="UP000769528">
    <property type="component" value="Unassembled WGS sequence"/>
</dbReference>
<feature type="domain" description="Telomere length regulation protein conserved" evidence="2">
    <location>
        <begin position="427"/>
        <end position="536"/>
    </location>
</feature>
<comment type="caution">
    <text evidence="3">The sequence shown here is derived from an EMBL/GenBank/DDBJ whole genome shotgun (WGS) entry which is preliminary data.</text>
</comment>
<name>A0A9P8PCV2_9ASCO</name>
<keyword evidence="4" id="KW-1185">Reference proteome</keyword>
<accession>A0A9P8PCV2</accession>